<dbReference type="SUPFAM" id="SSF51735">
    <property type="entry name" value="NAD(P)-binding Rossmann-fold domains"/>
    <property type="match status" value="1"/>
</dbReference>
<dbReference type="InterPro" id="IPR020843">
    <property type="entry name" value="ER"/>
</dbReference>
<dbReference type="OrthoDB" id="9805663at2"/>
<reference evidence="3 4" key="1">
    <citation type="submission" date="2018-05" db="EMBL/GenBank/DDBJ databases">
        <title>Zavarzinia sp. HR-AS.</title>
        <authorList>
            <person name="Lee Y."/>
            <person name="Jeon C.O."/>
        </authorList>
    </citation>
    <scope>NUCLEOTIDE SEQUENCE [LARGE SCALE GENOMIC DNA]</scope>
    <source>
        <strain evidence="3 4">HR-AS</strain>
    </source>
</reference>
<comment type="caution">
    <text evidence="3">The sequence shown here is derived from an EMBL/GenBank/DDBJ whole genome shotgun (WGS) entry which is preliminary data.</text>
</comment>
<feature type="domain" description="Enoyl reductase (ER)" evidence="2">
    <location>
        <begin position="17"/>
        <end position="332"/>
    </location>
</feature>
<dbReference type="InterPro" id="IPR011032">
    <property type="entry name" value="GroES-like_sf"/>
</dbReference>
<dbReference type="Pfam" id="PF00107">
    <property type="entry name" value="ADH_zinc_N"/>
    <property type="match status" value="1"/>
</dbReference>
<keyword evidence="4" id="KW-1185">Reference proteome</keyword>
<organism evidence="3 4">
    <name type="scientific">Zavarzinia aquatilis</name>
    <dbReference type="NCBI Taxonomy" id="2211142"/>
    <lineage>
        <taxon>Bacteria</taxon>
        <taxon>Pseudomonadati</taxon>
        <taxon>Pseudomonadota</taxon>
        <taxon>Alphaproteobacteria</taxon>
        <taxon>Rhodospirillales</taxon>
        <taxon>Zavarziniaceae</taxon>
        <taxon>Zavarzinia</taxon>
    </lineage>
</organism>
<dbReference type="Gene3D" id="3.90.180.10">
    <property type="entry name" value="Medium-chain alcohol dehydrogenases, catalytic domain"/>
    <property type="match status" value="1"/>
</dbReference>
<sequence>MTDAINHQWRLAARPVGLPKTSDWSFTSEAPPVPGPGQVLVRVLYLSLDPAMRGWMNEGKSYVPPVGIGEVMRALGVGRVVASNDPSIAVGDHVVGLMGAQDYAVLAAKEATRIEPSLAPLPTWLGVLGMPGMTAYFGLLDVGQPKPGETVVVSGAAGAVGGLVGQIAKLKGCRVIGIAGGADKCRYVVEDLGFDGAIDYKAEDVRKSLRALAPKGVDVYFDNVGGDILDTVLAQLARGARIAICGAISQYNSTEGVKGPANYMSLLVNRARMQGFVVFDYAARYAEAARDIAVWIAEGKVKAKEDVAVGLENFPATLLKLFKGENFGKLVLKLAD</sequence>
<dbReference type="InterPro" id="IPR041694">
    <property type="entry name" value="ADH_N_2"/>
</dbReference>
<dbReference type="PANTHER" id="PTHR43205:SF7">
    <property type="entry name" value="PROSTAGLANDIN REDUCTASE 1"/>
    <property type="match status" value="1"/>
</dbReference>
<proteinExistence type="predicted"/>
<dbReference type="InterPro" id="IPR036291">
    <property type="entry name" value="NAD(P)-bd_dom_sf"/>
</dbReference>
<evidence type="ECO:0000256" key="1">
    <source>
        <dbReference type="ARBA" id="ARBA00023002"/>
    </source>
</evidence>
<dbReference type="InterPro" id="IPR013149">
    <property type="entry name" value="ADH-like_C"/>
</dbReference>
<dbReference type="SUPFAM" id="SSF50129">
    <property type="entry name" value="GroES-like"/>
    <property type="match status" value="1"/>
</dbReference>
<dbReference type="AlphaFoldDB" id="A0A317E4S7"/>
<dbReference type="CDD" id="cd05288">
    <property type="entry name" value="PGDH"/>
    <property type="match status" value="1"/>
</dbReference>
<dbReference type="GO" id="GO:0016628">
    <property type="term" value="F:oxidoreductase activity, acting on the CH-CH group of donors, NAD or NADP as acceptor"/>
    <property type="evidence" value="ECO:0007669"/>
    <property type="project" value="InterPro"/>
</dbReference>
<dbReference type="InterPro" id="IPR045010">
    <property type="entry name" value="MDR_fam"/>
</dbReference>
<dbReference type="EMBL" id="QGLE01000008">
    <property type="protein sequence ID" value="PWR21176.1"/>
    <property type="molecule type" value="Genomic_DNA"/>
</dbReference>
<dbReference type="FunFam" id="3.40.50.720:FF:000121">
    <property type="entry name" value="Prostaglandin reductase 2"/>
    <property type="match status" value="1"/>
</dbReference>
<dbReference type="RefSeq" id="WP_109906854.1">
    <property type="nucleotide sequence ID" value="NZ_QGLE01000008.1"/>
</dbReference>
<gene>
    <name evidence="3" type="ORF">DKG74_14310</name>
</gene>
<dbReference type="PANTHER" id="PTHR43205">
    <property type="entry name" value="PROSTAGLANDIN REDUCTASE"/>
    <property type="match status" value="1"/>
</dbReference>
<keyword evidence="1" id="KW-0560">Oxidoreductase</keyword>
<evidence type="ECO:0000313" key="3">
    <source>
        <dbReference type="EMBL" id="PWR21176.1"/>
    </source>
</evidence>
<dbReference type="SMART" id="SM00829">
    <property type="entry name" value="PKS_ER"/>
    <property type="match status" value="1"/>
</dbReference>
<evidence type="ECO:0000313" key="4">
    <source>
        <dbReference type="Proteomes" id="UP000245461"/>
    </source>
</evidence>
<protein>
    <submittedName>
        <fullName evidence="3">NADP-dependent oxidoreductase</fullName>
    </submittedName>
</protein>
<name>A0A317E4S7_9PROT</name>
<accession>A0A317E4S7</accession>
<evidence type="ECO:0000259" key="2">
    <source>
        <dbReference type="SMART" id="SM00829"/>
    </source>
</evidence>
<dbReference type="Pfam" id="PF16884">
    <property type="entry name" value="ADH_N_2"/>
    <property type="match status" value="1"/>
</dbReference>
<dbReference type="Proteomes" id="UP000245461">
    <property type="component" value="Unassembled WGS sequence"/>
</dbReference>
<dbReference type="Gene3D" id="3.40.50.720">
    <property type="entry name" value="NAD(P)-binding Rossmann-like Domain"/>
    <property type="match status" value="1"/>
</dbReference>